<evidence type="ECO:0000313" key="2">
    <source>
        <dbReference type="EnsemblPlants" id="PGSC0003DMT400093203"/>
    </source>
</evidence>
<dbReference type="Proteomes" id="UP000011115">
    <property type="component" value="Unassembled WGS sequence"/>
</dbReference>
<dbReference type="InParanoid" id="M1DRG1"/>
<dbReference type="HOGENOM" id="CLU_1322904_0_0_1"/>
<feature type="compositionally biased region" description="Acidic residues" evidence="1">
    <location>
        <begin position="180"/>
        <end position="200"/>
    </location>
</feature>
<name>M1DRG1_SOLTU</name>
<feature type="compositionally biased region" description="Basic residues" evidence="1">
    <location>
        <begin position="133"/>
        <end position="145"/>
    </location>
</feature>
<keyword evidence="3" id="KW-1185">Reference proteome</keyword>
<evidence type="ECO:0000313" key="3">
    <source>
        <dbReference type="Proteomes" id="UP000011115"/>
    </source>
</evidence>
<feature type="region of interest" description="Disordered" evidence="1">
    <location>
        <begin position="120"/>
        <end position="148"/>
    </location>
</feature>
<accession>M1DRG1</accession>
<proteinExistence type="predicted"/>
<feature type="region of interest" description="Disordered" evidence="1">
    <location>
        <begin position="170"/>
        <end position="208"/>
    </location>
</feature>
<reference evidence="2" key="2">
    <citation type="submission" date="2015-06" db="UniProtKB">
        <authorList>
            <consortium name="EnsemblPlants"/>
        </authorList>
    </citation>
    <scope>IDENTIFICATION</scope>
    <source>
        <strain evidence="2">DM1-3 516 R44</strain>
    </source>
</reference>
<reference evidence="3" key="1">
    <citation type="journal article" date="2011" name="Nature">
        <title>Genome sequence and analysis of the tuber crop potato.</title>
        <authorList>
            <consortium name="The Potato Genome Sequencing Consortium"/>
        </authorList>
    </citation>
    <scope>NUCLEOTIDE SEQUENCE [LARGE SCALE GENOMIC DNA]</scope>
    <source>
        <strain evidence="3">cv. DM1-3 516 R44</strain>
    </source>
</reference>
<dbReference type="AlphaFoldDB" id="M1DRG1"/>
<dbReference type="Gramene" id="PGSC0003DMT400093203">
    <property type="protein sequence ID" value="PGSC0003DMT400093203"/>
    <property type="gene ID" value="PGSC0003DMG400042774"/>
</dbReference>
<protein>
    <submittedName>
        <fullName evidence="2">Uncharacterized protein</fullName>
    </submittedName>
</protein>
<evidence type="ECO:0000256" key="1">
    <source>
        <dbReference type="SAM" id="MobiDB-lite"/>
    </source>
</evidence>
<organism evidence="2 3">
    <name type="scientific">Solanum tuberosum</name>
    <name type="common">Potato</name>
    <dbReference type="NCBI Taxonomy" id="4113"/>
    <lineage>
        <taxon>Eukaryota</taxon>
        <taxon>Viridiplantae</taxon>
        <taxon>Streptophyta</taxon>
        <taxon>Embryophyta</taxon>
        <taxon>Tracheophyta</taxon>
        <taxon>Spermatophyta</taxon>
        <taxon>Magnoliopsida</taxon>
        <taxon>eudicotyledons</taxon>
        <taxon>Gunneridae</taxon>
        <taxon>Pentapetalae</taxon>
        <taxon>asterids</taxon>
        <taxon>lamiids</taxon>
        <taxon>Solanales</taxon>
        <taxon>Solanaceae</taxon>
        <taxon>Solanoideae</taxon>
        <taxon>Solaneae</taxon>
        <taxon>Solanum</taxon>
    </lineage>
</organism>
<dbReference type="EnsemblPlants" id="PGSC0003DMT400093203">
    <property type="protein sequence ID" value="PGSC0003DMT400093203"/>
    <property type="gene ID" value="PGSC0003DMG400042774"/>
</dbReference>
<sequence>MEFGIFLNNILSRNCRSGGSLCPSSGVAVAEWWPLWLVQRDLKSKMKDEKVTGSKVPLWRDFMSQWRRRYNGKRAAMAARRDIIPRTSGTNPKREGSSFLGFQACFKMVHTRYNGLRPVDPINAPAEESTARGHGRGRGRGRARGRSCGGVAHAECRYTKNKVHVENAHVNENPPQHNEEIEENVDVEDVEENGQEEEVLAETAGVPL</sequence>
<dbReference type="PaxDb" id="4113-PGSC0003DMT400093203"/>